<evidence type="ECO:0000313" key="3">
    <source>
        <dbReference type="Proteomes" id="UP000679848"/>
    </source>
</evidence>
<protein>
    <submittedName>
        <fullName evidence="2">Uncharacterized protein</fullName>
    </submittedName>
</protein>
<name>A0A810Q8W0_9FIRM</name>
<feature type="transmembrane region" description="Helical" evidence="1">
    <location>
        <begin position="12"/>
        <end position="33"/>
    </location>
</feature>
<sequence length="281" mass="31824">MLEFIKIINSDYAGVLSLLSSLIMVVVTIIYVGHTKRQANYAKESAELVAKQIKIDKQPCIVPYVTDSYGSVWDATDYTRMQLGFTIKLRNVGDSPAINVYTLADIELQFTEDSDGNKKLLPASLLPGFVQALSADEETEINIHFETSEIKALICELRKASEKNWERLRTNPSHHHYTGAKLIVRVFFKNLMGQWCESTISHEIAWLEYKNPPPRKTHNLNENTIPPQKIREGDEFKAVLSSHHIAPFVFAMTTDKHVIDVLQGYTDESPWLSAALKDNCT</sequence>
<keyword evidence="1" id="KW-0812">Transmembrane</keyword>
<organism evidence="2 3">
    <name type="scientific">Pusillibacter faecalis</name>
    <dbReference type="NCBI Taxonomy" id="2714358"/>
    <lineage>
        <taxon>Bacteria</taxon>
        <taxon>Bacillati</taxon>
        <taxon>Bacillota</taxon>
        <taxon>Clostridia</taxon>
        <taxon>Eubacteriales</taxon>
        <taxon>Oscillospiraceae</taxon>
        <taxon>Pusillibacter</taxon>
    </lineage>
</organism>
<gene>
    <name evidence="2" type="ORF">MM59RIKEN_00160</name>
</gene>
<dbReference type="EMBL" id="AP023420">
    <property type="protein sequence ID" value="BCK82697.1"/>
    <property type="molecule type" value="Genomic_DNA"/>
</dbReference>
<evidence type="ECO:0000313" key="2">
    <source>
        <dbReference type="EMBL" id="BCK82697.1"/>
    </source>
</evidence>
<dbReference type="KEGG" id="pfaa:MM59RIKEN_00160"/>
<keyword evidence="3" id="KW-1185">Reference proteome</keyword>
<proteinExistence type="predicted"/>
<dbReference type="RefSeq" id="WP_213542355.1">
    <property type="nucleotide sequence ID" value="NZ_AP023420.1"/>
</dbReference>
<keyword evidence="1" id="KW-0472">Membrane</keyword>
<dbReference type="AlphaFoldDB" id="A0A810Q8W0"/>
<evidence type="ECO:0000256" key="1">
    <source>
        <dbReference type="SAM" id="Phobius"/>
    </source>
</evidence>
<accession>A0A810Q8W0</accession>
<dbReference type="Proteomes" id="UP000679848">
    <property type="component" value="Chromosome"/>
</dbReference>
<keyword evidence="1" id="KW-1133">Transmembrane helix</keyword>
<reference evidence="2" key="1">
    <citation type="submission" date="2020-09" db="EMBL/GenBank/DDBJ databases">
        <title>New species isolated from human feces.</title>
        <authorList>
            <person name="Kitahara M."/>
            <person name="Shigeno Y."/>
            <person name="Shime M."/>
            <person name="Matsumoto Y."/>
            <person name="Nakamura S."/>
            <person name="Motooka D."/>
            <person name="Fukuoka S."/>
            <person name="Nishikawa H."/>
            <person name="Benno Y."/>
        </authorList>
    </citation>
    <scope>NUCLEOTIDE SEQUENCE</scope>
    <source>
        <strain evidence="2">MM59</strain>
    </source>
</reference>